<evidence type="ECO:0000256" key="1">
    <source>
        <dbReference type="SAM" id="MobiDB-lite"/>
    </source>
</evidence>
<dbReference type="PANTHER" id="PTHR34473">
    <property type="entry name" value="UPF0699 TRANSMEMBRANE PROTEIN YDBS"/>
    <property type="match status" value="1"/>
</dbReference>
<proteinExistence type="predicted"/>
<keyword evidence="2" id="KW-1133">Transmembrane helix</keyword>
<dbReference type="PANTHER" id="PTHR34473:SF2">
    <property type="entry name" value="UPF0699 TRANSMEMBRANE PROTEIN YDBT"/>
    <property type="match status" value="1"/>
</dbReference>
<evidence type="ECO:0000256" key="2">
    <source>
        <dbReference type="SAM" id="Phobius"/>
    </source>
</evidence>
<feature type="transmembrane region" description="Helical" evidence="2">
    <location>
        <begin position="92"/>
        <end position="114"/>
    </location>
</feature>
<dbReference type="Pfam" id="PF03703">
    <property type="entry name" value="bPH_2"/>
    <property type="match status" value="2"/>
</dbReference>
<reference evidence="4 5" key="1">
    <citation type="submission" date="2022-10" db="EMBL/GenBank/DDBJ databases">
        <title>The complete genomes of actinobacterial strains from the NBC collection.</title>
        <authorList>
            <person name="Joergensen T.S."/>
            <person name="Alvarez Arevalo M."/>
            <person name="Sterndorff E.B."/>
            <person name="Faurdal D."/>
            <person name="Vuksanovic O."/>
            <person name="Mourched A.-S."/>
            <person name="Charusanti P."/>
            <person name="Shaw S."/>
            <person name="Blin K."/>
            <person name="Weber T."/>
        </authorList>
    </citation>
    <scope>NUCLEOTIDE SEQUENCE [LARGE SCALE GENOMIC DNA]</scope>
    <source>
        <strain evidence="4 5">NBC 01774</strain>
    </source>
</reference>
<evidence type="ECO:0000259" key="3">
    <source>
        <dbReference type="Pfam" id="PF03703"/>
    </source>
</evidence>
<evidence type="ECO:0000313" key="5">
    <source>
        <dbReference type="Proteomes" id="UP001344251"/>
    </source>
</evidence>
<feature type="compositionally biased region" description="Polar residues" evidence="1">
    <location>
        <begin position="65"/>
        <end position="80"/>
    </location>
</feature>
<accession>A0ABZ1FBV8</accession>
<feature type="region of interest" description="Disordered" evidence="1">
    <location>
        <begin position="1"/>
        <end position="80"/>
    </location>
</feature>
<keyword evidence="2" id="KW-0472">Membrane</keyword>
<organism evidence="4 5">
    <name type="scientific">Streptomyces decoyicus</name>
    <dbReference type="NCBI Taxonomy" id="249567"/>
    <lineage>
        <taxon>Bacteria</taxon>
        <taxon>Bacillati</taxon>
        <taxon>Actinomycetota</taxon>
        <taxon>Actinomycetes</taxon>
        <taxon>Kitasatosporales</taxon>
        <taxon>Streptomycetaceae</taxon>
        <taxon>Streptomyces</taxon>
    </lineage>
</organism>
<keyword evidence="5" id="KW-1185">Reference proteome</keyword>
<protein>
    <submittedName>
        <fullName evidence="4">PH domain-containing protein</fullName>
    </submittedName>
</protein>
<feature type="transmembrane region" description="Helical" evidence="2">
    <location>
        <begin position="120"/>
        <end position="144"/>
    </location>
</feature>
<dbReference type="EMBL" id="CP109106">
    <property type="protein sequence ID" value="WSB67842.1"/>
    <property type="molecule type" value="Genomic_DNA"/>
</dbReference>
<feature type="domain" description="YdbS-like PH" evidence="3">
    <location>
        <begin position="175"/>
        <end position="243"/>
    </location>
</feature>
<feature type="domain" description="YdbS-like PH" evidence="3">
    <location>
        <begin position="504"/>
        <end position="575"/>
    </location>
</feature>
<dbReference type="InterPro" id="IPR005182">
    <property type="entry name" value="YdbS-like_PH"/>
</dbReference>
<feature type="transmembrane region" description="Helical" evidence="2">
    <location>
        <begin position="269"/>
        <end position="291"/>
    </location>
</feature>
<dbReference type="Proteomes" id="UP001344251">
    <property type="component" value="Chromosome"/>
</dbReference>
<gene>
    <name evidence="4" type="ORF">OG863_07645</name>
</gene>
<evidence type="ECO:0000313" key="4">
    <source>
        <dbReference type="EMBL" id="WSB67842.1"/>
    </source>
</evidence>
<dbReference type="RefSeq" id="WP_326617197.1">
    <property type="nucleotide sequence ID" value="NZ_CP109106.1"/>
</dbReference>
<sequence>MSAPLEPEVPGTAHGAPGVDRTVRGTHPGTPGPLPEVSGIPGAHPDTPRTPSTHPDASGTPLTHPATSATPGTHPATPSVTAQWRRLDPRTLLVHCGWMAAPLGSLALTALATGGRITTGAWFTLAAIAASFAVVTTIGLIRWARTEFRVALPRSADGTGEGSADGSHGHPALTLDVRSGLLTRRLRSVPLHRIRTVDLTASPLHRLLGVTVLRAGTAGSGDGRSELSLEALAVPEAERLRAELLAYADAEAVANDPVVARISWRWLRYAPLTFWVVGGVFVVAGSAYRVLDGIGIEAWKLGFVQRAFTEFGASALWLTVPAALLVILALGSVGALALYVENWWNYCLEWTDARTLRVRRGLFTTRSVTIERARLRGVLLREPLLLRAGGGALVRAVAGGLGNHEENRKRSGLLPPAPRPQALRVAGGALRSPFPGSTSPAALAAHPRVALRRRRVRGLLWAVLPGTAVLAALGAAFTPVLLHCAWIYAVVTTAVVLWLARDAYRNLGHGVEGPYLVARSGTFSRDTLALQREAIAAWTFSTSPFSRRAGLVTLTAAVAAGEDGYRIPDLAAAEAPGFAAAAAPGILEEFLIHPEASAHLPEQRLP</sequence>
<feature type="transmembrane region" description="Helical" evidence="2">
    <location>
        <begin position="311"/>
        <end position="340"/>
    </location>
</feature>
<feature type="transmembrane region" description="Helical" evidence="2">
    <location>
        <begin position="480"/>
        <end position="500"/>
    </location>
</feature>
<feature type="transmembrane region" description="Helical" evidence="2">
    <location>
        <begin position="458"/>
        <end position="474"/>
    </location>
</feature>
<name>A0ABZ1FBV8_9ACTN</name>
<keyword evidence="2" id="KW-0812">Transmembrane</keyword>